<feature type="domain" description="Phage tail collar" evidence="1">
    <location>
        <begin position="7"/>
        <end position="63"/>
    </location>
</feature>
<sequence>MSDPYLGEMRMFAFDFTPRDWAPCNGQILQVSNYRTLFSLLGARYGGDGLNTFALPDLRAQVPVHQGQGDGLSPRKLGDHGGVANVTLGEPDLPRHSHSMQASGSEATTAQVAGQMPASGRSGVEPDTAVVAFYSTTPPNVKMNPDAMAIDGEGGSHPNLMPSLCVGVCMAMAERQAVAPTPYIGEIRIIAGDRIPNDWAPCDGQILQISQYKPLFSLLSNRYGGDGITTFALPNFQGRTVAHTDPTIPIGTAFGTEGHVLTRAQMPAHRHIPQASDVPVGATGAGSTPGPTKVLAPARAAIKSGGERVVQLYGAGPLDQAPKDTAIKPAGAGLPHENRQPFLTLQFILSIYGIMPSPH</sequence>
<proteinExistence type="predicted"/>
<keyword evidence="3" id="KW-1185">Reference proteome</keyword>
<name>A0ABU0IN66_9CAUL</name>
<organism evidence="2 3">
    <name type="scientific">Caulobacter ginsengisoli</name>
    <dbReference type="NCBI Taxonomy" id="400775"/>
    <lineage>
        <taxon>Bacteria</taxon>
        <taxon>Pseudomonadati</taxon>
        <taxon>Pseudomonadota</taxon>
        <taxon>Alphaproteobacteria</taxon>
        <taxon>Caulobacterales</taxon>
        <taxon>Caulobacteraceae</taxon>
        <taxon>Caulobacter</taxon>
    </lineage>
</organism>
<comment type="caution">
    <text evidence="2">The sequence shown here is derived from an EMBL/GenBank/DDBJ whole genome shotgun (WGS) entry which is preliminary data.</text>
</comment>
<dbReference type="Pfam" id="PF07484">
    <property type="entry name" value="Collar"/>
    <property type="match status" value="2"/>
</dbReference>
<reference evidence="2 3" key="1">
    <citation type="submission" date="2023-07" db="EMBL/GenBank/DDBJ databases">
        <title>Genomic Encyclopedia of Type Strains, Phase IV (KMG-IV): sequencing the most valuable type-strain genomes for metagenomic binning, comparative biology and taxonomic classification.</title>
        <authorList>
            <person name="Goeker M."/>
        </authorList>
    </citation>
    <scope>NUCLEOTIDE SEQUENCE [LARGE SCALE GENOMIC DNA]</scope>
    <source>
        <strain evidence="2 3">DSM 18695</strain>
    </source>
</reference>
<dbReference type="SUPFAM" id="SSF88874">
    <property type="entry name" value="Receptor-binding domain of short tail fibre protein gp12"/>
    <property type="match status" value="2"/>
</dbReference>
<dbReference type="InterPro" id="IPR037053">
    <property type="entry name" value="Phage_tail_collar_dom_sf"/>
</dbReference>
<evidence type="ECO:0000313" key="2">
    <source>
        <dbReference type="EMBL" id="MDQ0463399.1"/>
    </source>
</evidence>
<dbReference type="InterPro" id="IPR011083">
    <property type="entry name" value="Phage_tail_collar_dom"/>
</dbReference>
<dbReference type="Proteomes" id="UP001228905">
    <property type="component" value="Unassembled WGS sequence"/>
</dbReference>
<dbReference type="Gene3D" id="3.90.1340.10">
    <property type="entry name" value="Phage tail collar domain"/>
    <property type="match status" value="2"/>
</dbReference>
<evidence type="ECO:0000259" key="1">
    <source>
        <dbReference type="Pfam" id="PF07484"/>
    </source>
</evidence>
<protein>
    <submittedName>
        <fullName evidence="2">Microcystin-dependent protein</fullName>
    </submittedName>
</protein>
<dbReference type="EMBL" id="JAUSVS010000002">
    <property type="protein sequence ID" value="MDQ0463399.1"/>
    <property type="molecule type" value="Genomic_DNA"/>
</dbReference>
<feature type="domain" description="Phage tail collar" evidence="1">
    <location>
        <begin position="185"/>
        <end position="241"/>
    </location>
</feature>
<accession>A0ABU0IN66</accession>
<gene>
    <name evidence="2" type="ORF">QO010_001170</name>
</gene>
<evidence type="ECO:0000313" key="3">
    <source>
        <dbReference type="Proteomes" id="UP001228905"/>
    </source>
</evidence>
<dbReference type="RefSeq" id="WP_307347264.1">
    <property type="nucleotide sequence ID" value="NZ_JAUSVS010000002.1"/>
</dbReference>